<evidence type="ECO:0000259" key="1">
    <source>
        <dbReference type="Pfam" id="PF13026"/>
    </source>
</evidence>
<dbReference type="Gene3D" id="3.10.450.590">
    <property type="match status" value="1"/>
</dbReference>
<dbReference type="EMBL" id="JAEIOS010000015">
    <property type="protein sequence ID" value="MBI8990233.1"/>
    <property type="molecule type" value="Genomic_DNA"/>
</dbReference>
<evidence type="ECO:0000313" key="2">
    <source>
        <dbReference type="EMBL" id="MBI8990233.1"/>
    </source>
</evidence>
<dbReference type="AlphaFoldDB" id="A0A934MBR4"/>
<accession>A0A934MBR4</accession>
<dbReference type="Proteomes" id="UP000645966">
    <property type="component" value="Unassembled WGS sequence"/>
</dbReference>
<name>A0A934MBR4_9CORY</name>
<reference evidence="2" key="1">
    <citation type="submission" date="2020-12" db="EMBL/GenBank/DDBJ databases">
        <title>Genome public.</title>
        <authorList>
            <person name="Sun Q."/>
        </authorList>
    </citation>
    <scope>NUCLEOTIDE SEQUENCE</scope>
    <source>
        <strain evidence="2">CCM 8863</strain>
    </source>
</reference>
<gene>
    <name evidence="2" type="ORF">JDV75_10770</name>
</gene>
<protein>
    <submittedName>
        <fullName evidence="2">DUF3887 domain-containing protein</fullName>
    </submittedName>
</protein>
<organism evidence="2 3">
    <name type="scientific">Corynebacterium meridianum</name>
    <dbReference type="NCBI Taxonomy" id="2765363"/>
    <lineage>
        <taxon>Bacteria</taxon>
        <taxon>Bacillati</taxon>
        <taxon>Actinomycetota</taxon>
        <taxon>Actinomycetes</taxon>
        <taxon>Mycobacteriales</taxon>
        <taxon>Corynebacteriaceae</taxon>
        <taxon>Corynebacterium</taxon>
    </lineage>
</organism>
<dbReference type="Pfam" id="PF13026">
    <property type="entry name" value="DUF3887"/>
    <property type="match status" value="1"/>
</dbReference>
<keyword evidence="3" id="KW-1185">Reference proteome</keyword>
<dbReference type="InterPro" id="IPR024981">
    <property type="entry name" value="DUF3887"/>
</dbReference>
<sequence length="227" mass="24500">MSEPLNTTTLATLLTQVASLLATELREIDTPGTESIPRNTPPRDVTHSLATAHTMQLLSTEALGTLVHAARERGTTWQSIGNALGISRQAAFQRFGNPIDPRTGNPMNKPTPTQQQKAVTHAVTFLDVLTAHDWEGAAHLLGPKLGDELDAKSLADAWAQVVALGGELEARHPAQTVSLADEVLVVEQLLDFEAADLVGRISYNREGEMVGLWFLPADQALSKDQSR</sequence>
<proteinExistence type="predicted"/>
<comment type="caution">
    <text evidence="2">The sequence shown here is derived from an EMBL/GenBank/DDBJ whole genome shotgun (WGS) entry which is preliminary data.</text>
</comment>
<evidence type="ECO:0000313" key="3">
    <source>
        <dbReference type="Proteomes" id="UP000645966"/>
    </source>
</evidence>
<feature type="domain" description="DUF3887" evidence="1">
    <location>
        <begin position="122"/>
        <end position="212"/>
    </location>
</feature>